<comment type="caution">
    <text evidence="2">The sequence shown here is derived from an EMBL/GenBank/DDBJ whole genome shotgun (WGS) entry which is preliminary data.</text>
</comment>
<organism evidence="2 3">
    <name type="scientific">Flavobacterium fragile</name>
    <dbReference type="NCBI Taxonomy" id="2949085"/>
    <lineage>
        <taxon>Bacteria</taxon>
        <taxon>Pseudomonadati</taxon>
        <taxon>Bacteroidota</taxon>
        <taxon>Flavobacteriia</taxon>
        <taxon>Flavobacteriales</taxon>
        <taxon>Flavobacteriaceae</taxon>
        <taxon>Flavobacterium</taxon>
    </lineage>
</organism>
<feature type="transmembrane region" description="Helical" evidence="1">
    <location>
        <begin position="33"/>
        <end position="54"/>
    </location>
</feature>
<evidence type="ECO:0000313" key="3">
    <source>
        <dbReference type="Proteomes" id="UP001203342"/>
    </source>
</evidence>
<name>A0ABT0TH17_9FLAO</name>
<accession>A0ABT0TH17</accession>
<keyword evidence="1" id="KW-1133">Transmembrane helix</keyword>
<keyword evidence="1" id="KW-0812">Transmembrane</keyword>
<dbReference type="Proteomes" id="UP001203342">
    <property type="component" value="Unassembled WGS sequence"/>
</dbReference>
<feature type="transmembrane region" description="Helical" evidence="1">
    <location>
        <begin position="7"/>
        <end position="27"/>
    </location>
</feature>
<gene>
    <name evidence="2" type="ORF">NAT47_07140</name>
</gene>
<evidence type="ECO:0000256" key="1">
    <source>
        <dbReference type="SAM" id="Phobius"/>
    </source>
</evidence>
<sequence length="59" mass="6319">MTKQKGIILSFCSIILGFVLNGLAWTILPGPTFSTMGLLIGLGLFIFGIVMFIASVNKN</sequence>
<proteinExistence type="predicted"/>
<dbReference type="RefSeq" id="WP_250581703.1">
    <property type="nucleotide sequence ID" value="NZ_JAMLJN010000005.1"/>
</dbReference>
<keyword evidence="1" id="KW-0472">Membrane</keyword>
<evidence type="ECO:0000313" key="2">
    <source>
        <dbReference type="EMBL" id="MCL9770187.1"/>
    </source>
</evidence>
<protein>
    <recommendedName>
        <fullName evidence="4">Group-specific protein</fullName>
    </recommendedName>
</protein>
<dbReference type="EMBL" id="JAMLJN010000005">
    <property type="protein sequence ID" value="MCL9770187.1"/>
    <property type="molecule type" value="Genomic_DNA"/>
</dbReference>
<keyword evidence="3" id="KW-1185">Reference proteome</keyword>
<evidence type="ECO:0008006" key="4">
    <source>
        <dbReference type="Google" id="ProtNLM"/>
    </source>
</evidence>
<reference evidence="2 3" key="1">
    <citation type="submission" date="2022-05" db="EMBL/GenBank/DDBJ databases">
        <title>Flavobacterium sp., isolated from activated sludge.</title>
        <authorList>
            <person name="Ran Q."/>
        </authorList>
    </citation>
    <scope>NUCLEOTIDE SEQUENCE [LARGE SCALE GENOMIC DNA]</scope>
    <source>
        <strain evidence="2 3">HXWNR69</strain>
    </source>
</reference>